<dbReference type="SMART" id="SM00304">
    <property type="entry name" value="HAMP"/>
    <property type="match status" value="1"/>
</dbReference>
<reference evidence="10 11" key="1">
    <citation type="journal article" date="2013" name="Int. J. Syst. Evol. Microbiol.">
        <title>Tumebacillus flagellatus sp. nov., an alpha-amylase/pullulanase-producing bacterium isolated from cassava wastewater.</title>
        <authorList>
            <person name="Wang Q."/>
            <person name="Xie N."/>
            <person name="Qin Y."/>
            <person name="Shen N."/>
            <person name="Zhu J."/>
            <person name="Mi H."/>
            <person name="Huang R."/>
        </authorList>
    </citation>
    <scope>NUCLEOTIDE SEQUENCE [LARGE SCALE GENOMIC DNA]</scope>
    <source>
        <strain evidence="10 11">GST4</strain>
    </source>
</reference>
<organism evidence="10 11">
    <name type="scientific">Tumebacillus flagellatus</name>
    <dbReference type="NCBI Taxonomy" id="1157490"/>
    <lineage>
        <taxon>Bacteria</taxon>
        <taxon>Bacillati</taxon>
        <taxon>Bacillota</taxon>
        <taxon>Bacilli</taxon>
        <taxon>Bacillales</taxon>
        <taxon>Alicyclobacillaceae</taxon>
        <taxon>Tumebacillus</taxon>
    </lineage>
</organism>
<comment type="subcellular location">
    <subcellularLocation>
        <location evidence="1">Cell membrane</location>
        <topology evidence="1">Multi-pass membrane protein</topology>
    </subcellularLocation>
</comment>
<dbReference type="InterPro" id="IPR029151">
    <property type="entry name" value="Sensor-like_sf"/>
</dbReference>
<dbReference type="CDD" id="cd18773">
    <property type="entry name" value="PDC1_HK_sensor"/>
    <property type="match status" value="1"/>
</dbReference>
<evidence type="ECO:0000259" key="8">
    <source>
        <dbReference type="PROSITE" id="PS50885"/>
    </source>
</evidence>
<dbReference type="PANTHER" id="PTHR44757">
    <property type="entry name" value="DIGUANYLATE CYCLASE DGCP"/>
    <property type="match status" value="1"/>
</dbReference>
<protein>
    <recommendedName>
        <fullName evidence="12">Diguanylate cyclase</fullName>
    </recommendedName>
</protein>
<evidence type="ECO:0008006" key="12">
    <source>
        <dbReference type="Google" id="ProtNLM"/>
    </source>
</evidence>
<keyword evidence="3 6" id="KW-0812">Transmembrane</keyword>
<keyword evidence="4 6" id="KW-1133">Transmembrane helix</keyword>
<dbReference type="AlphaFoldDB" id="A0A074LRP1"/>
<evidence type="ECO:0000256" key="3">
    <source>
        <dbReference type="ARBA" id="ARBA00022692"/>
    </source>
</evidence>
<feature type="domain" description="GGDEF" evidence="9">
    <location>
        <begin position="395"/>
        <end position="528"/>
    </location>
</feature>
<dbReference type="InterPro" id="IPR000160">
    <property type="entry name" value="GGDEF_dom"/>
</dbReference>
<keyword evidence="5 6" id="KW-0472">Membrane</keyword>
<feature type="domain" description="HAMP" evidence="8">
    <location>
        <begin position="306"/>
        <end position="359"/>
    </location>
</feature>
<dbReference type="SMART" id="SM00267">
    <property type="entry name" value="GGDEF"/>
    <property type="match status" value="1"/>
</dbReference>
<keyword evidence="11" id="KW-1185">Reference proteome</keyword>
<evidence type="ECO:0000256" key="6">
    <source>
        <dbReference type="SAM" id="Phobius"/>
    </source>
</evidence>
<evidence type="ECO:0000256" key="1">
    <source>
        <dbReference type="ARBA" id="ARBA00004651"/>
    </source>
</evidence>
<dbReference type="Pfam" id="PF02743">
    <property type="entry name" value="dCache_1"/>
    <property type="match status" value="1"/>
</dbReference>
<dbReference type="NCBIfam" id="TIGR00254">
    <property type="entry name" value="GGDEF"/>
    <property type="match status" value="1"/>
</dbReference>
<dbReference type="InterPro" id="IPR001633">
    <property type="entry name" value="EAL_dom"/>
</dbReference>
<dbReference type="Gene3D" id="3.30.70.270">
    <property type="match status" value="1"/>
</dbReference>
<evidence type="ECO:0000256" key="4">
    <source>
        <dbReference type="ARBA" id="ARBA00022989"/>
    </source>
</evidence>
<proteinExistence type="predicted"/>
<dbReference type="InterPro" id="IPR043128">
    <property type="entry name" value="Rev_trsase/Diguanyl_cyclase"/>
</dbReference>
<dbReference type="Pfam" id="PF00563">
    <property type="entry name" value="EAL"/>
    <property type="match status" value="1"/>
</dbReference>
<dbReference type="InterPro" id="IPR003660">
    <property type="entry name" value="HAMP_dom"/>
</dbReference>
<evidence type="ECO:0000256" key="2">
    <source>
        <dbReference type="ARBA" id="ARBA00022475"/>
    </source>
</evidence>
<dbReference type="OrthoDB" id="9759607at2"/>
<dbReference type="GO" id="GO:0007165">
    <property type="term" value="P:signal transduction"/>
    <property type="evidence" value="ECO:0007669"/>
    <property type="project" value="InterPro"/>
</dbReference>
<dbReference type="FunFam" id="3.20.20.450:FF:000001">
    <property type="entry name" value="Cyclic di-GMP phosphodiesterase yahA"/>
    <property type="match status" value="1"/>
</dbReference>
<dbReference type="CDD" id="cd12912">
    <property type="entry name" value="PDC2_MCP_like"/>
    <property type="match status" value="1"/>
</dbReference>
<dbReference type="PROSITE" id="PS50887">
    <property type="entry name" value="GGDEF"/>
    <property type="match status" value="1"/>
</dbReference>
<dbReference type="SUPFAM" id="SSF141868">
    <property type="entry name" value="EAL domain-like"/>
    <property type="match status" value="1"/>
</dbReference>
<dbReference type="InterPro" id="IPR035919">
    <property type="entry name" value="EAL_sf"/>
</dbReference>
<dbReference type="SUPFAM" id="SSF158472">
    <property type="entry name" value="HAMP domain-like"/>
    <property type="match status" value="1"/>
</dbReference>
<dbReference type="PROSITE" id="PS50885">
    <property type="entry name" value="HAMP"/>
    <property type="match status" value="1"/>
</dbReference>
<dbReference type="eggNOG" id="COG5001">
    <property type="taxonomic scope" value="Bacteria"/>
</dbReference>
<accession>A0A074LRP1</accession>
<sequence>MKLWKSSIFWRIYLINSAILLILLASMFVTSRITLPEISRGNFHEITDATVDRLKGQVGDVLEYFRELTDYVQHEPEFRSGIPAKLQKELKDLVSTSALVDSATITDEDGVVRAFYPQDLSHTVGEYIGNEEYVQKAMAGSRVYISDVNWTNTGRPVLIIAIPIQDELDHNIHCVNLALRLNENTILSNLLQKNDLGAGGYVYIVDRNGHLISHPDHYRIGEDVSDLSIVQAAMTQQNSGYRQIRNGEGVVMNASYAYVPIIGWSVIAQVPESASLESFLAFRKTLTVVSLISLAAFALLNCLLAQQMIKPIRSLHQAVDGVARGDYESELPAISTRGEIGQLAKRFGEMLQTIRDARGQIQYQALHDPLTGLPNRILAVDRIGQMIAHAERSRTQVAVAFLNLDRFKGINDSLGHSAGDRLLCEVAARVNACVSEKDTVSRIGGDEFLIAMPDVEQLQDVLGVVQEILDRMKTPFEYEGNELFLTASFGISFYPSDGQTVEELIKNADMAMHGAKELGRNLWHLHAPSMNQEASERLLLENHLRRALERDEILVYYQPKIELQSGRVVGMEALVRWHHSTWGWVSPAKFIPIAEDTGLIAAIGEWVLGTACRDTKRWQDLGLPPVRVAVNLSAHQVHQPNLVERVEEILQETGLPPRFLELELTESILMQNTERVIDTLHRLRRMGITIAIDDFGTGYSSLSYLQRFPISTLKIDQSFVSSISRDGDRLEGVIAKAVLALAQNLDLEAVAEGVETLDQQAFLRDAGCDFAQGFLYSRPLPAEEFEKLLTERGHTSYTESV</sequence>
<dbReference type="PROSITE" id="PS50883">
    <property type="entry name" value="EAL"/>
    <property type="match status" value="1"/>
</dbReference>
<evidence type="ECO:0000259" key="9">
    <source>
        <dbReference type="PROSITE" id="PS50887"/>
    </source>
</evidence>
<gene>
    <name evidence="10" type="ORF">EL26_02025</name>
</gene>
<dbReference type="STRING" id="1157490.EL26_02025"/>
<feature type="transmembrane region" description="Helical" evidence="6">
    <location>
        <begin position="12"/>
        <end position="30"/>
    </location>
</feature>
<dbReference type="CDD" id="cd06225">
    <property type="entry name" value="HAMP"/>
    <property type="match status" value="1"/>
</dbReference>
<dbReference type="SMART" id="SM00052">
    <property type="entry name" value="EAL"/>
    <property type="match status" value="1"/>
</dbReference>
<dbReference type="Gene3D" id="6.10.340.10">
    <property type="match status" value="1"/>
</dbReference>
<evidence type="ECO:0000313" key="10">
    <source>
        <dbReference type="EMBL" id="KEO84811.1"/>
    </source>
</evidence>
<dbReference type="SUPFAM" id="SSF55073">
    <property type="entry name" value="Nucleotide cyclase"/>
    <property type="match status" value="1"/>
</dbReference>
<dbReference type="GO" id="GO:0005886">
    <property type="term" value="C:plasma membrane"/>
    <property type="evidence" value="ECO:0007669"/>
    <property type="project" value="UniProtKB-SubCell"/>
</dbReference>
<evidence type="ECO:0000256" key="5">
    <source>
        <dbReference type="ARBA" id="ARBA00023136"/>
    </source>
</evidence>
<dbReference type="CDD" id="cd01948">
    <property type="entry name" value="EAL"/>
    <property type="match status" value="1"/>
</dbReference>
<dbReference type="CDD" id="cd01949">
    <property type="entry name" value="GGDEF"/>
    <property type="match status" value="1"/>
</dbReference>
<dbReference type="InterPro" id="IPR052155">
    <property type="entry name" value="Biofilm_reg_signaling"/>
</dbReference>
<evidence type="ECO:0000313" key="11">
    <source>
        <dbReference type="Proteomes" id="UP000027931"/>
    </source>
</evidence>
<dbReference type="EMBL" id="JMIR01000002">
    <property type="protein sequence ID" value="KEO84811.1"/>
    <property type="molecule type" value="Genomic_DNA"/>
</dbReference>
<evidence type="ECO:0000259" key="7">
    <source>
        <dbReference type="PROSITE" id="PS50883"/>
    </source>
</evidence>
<dbReference type="Pfam" id="PF00672">
    <property type="entry name" value="HAMP"/>
    <property type="match status" value="1"/>
</dbReference>
<dbReference type="Proteomes" id="UP000027931">
    <property type="component" value="Unassembled WGS sequence"/>
</dbReference>
<dbReference type="Gene3D" id="3.20.20.450">
    <property type="entry name" value="EAL domain"/>
    <property type="match status" value="1"/>
</dbReference>
<name>A0A074LRP1_9BACL</name>
<comment type="caution">
    <text evidence="10">The sequence shown here is derived from an EMBL/GenBank/DDBJ whole genome shotgun (WGS) entry which is preliminary data.</text>
</comment>
<dbReference type="SUPFAM" id="SSF103190">
    <property type="entry name" value="Sensory domain-like"/>
    <property type="match status" value="1"/>
</dbReference>
<dbReference type="InterPro" id="IPR033479">
    <property type="entry name" value="dCache_1"/>
</dbReference>
<dbReference type="Pfam" id="PF00990">
    <property type="entry name" value="GGDEF"/>
    <property type="match status" value="1"/>
</dbReference>
<keyword evidence="2" id="KW-1003">Cell membrane</keyword>
<dbReference type="Gene3D" id="3.30.450.20">
    <property type="entry name" value="PAS domain"/>
    <property type="match status" value="2"/>
</dbReference>
<dbReference type="PANTHER" id="PTHR44757:SF2">
    <property type="entry name" value="BIOFILM ARCHITECTURE MAINTENANCE PROTEIN MBAA"/>
    <property type="match status" value="1"/>
</dbReference>
<feature type="domain" description="EAL" evidence="7">
    <location>
        <begin position="537"/>
        <end position="793"/>
    </location>
</feature>
<dbReference type="RefSeq" id="WP_052035878.1">
    <property type="nucleotide sequence ID" value="NZ_JMIR01000002.1"/>
</dbReference>
<dbReference type="InterPro" id="IPR029787">
    <property type="entry name" value="Nucleotide_cyclase"/>
</dbReference>